<dbReference type="OrthoDB" id="6860332at2"/>
<dbReference type="PANTHER" id="PTHR30328">
    <property type="entry name" value="TRANSCRIPTIONAL REPRESSOR"/>
    <property type="match status" value="1"/>
</dbReference>
<evidence type="ECO:0000259" key="3">
    <source>
        <dbReference type="PROSITE" id="PS50977"/>
    </source>
</evidence>
<dbReference type="Pfam" id="PF00440">
    <property type="entry name" value="TetR_N"/>
    <property type="match status" value="1"/>
</dbReference>
<dbReference type="InterPro" id="IPR013573">
    <property type="entry name" value="Tscrpt_reg_YcdC_C"/>
</dbReference>
<keyword evidence="1 2" id="KW-0238">DNA-binding</keyword>
<dbReference type="Proteomes" id="UP000236449">
    <property type="component" value="Unassembled WGS sequence"/>
</dbReference>
<sequence>MDTELAHHKRSISGEIRRRNETLILQAAADEFVKHGYKGTSVQAIADRINLPKANILYYFKSKAGLYKALLRDILNLWNEGFSEDAANMSPEAVLRNYIVGKMRYSRTHPQESKIFAQEIIQGAPNIRDEIQFPVVEWTAGKSSVIQTWVDKGLIRPVEPLYLLFLIWSSTQFYADFDTEIQLIKGSSMSESEFEDAENFLVNIIIRGLAVTTS</sequence>
<dbReference type="InterPro" id="IPR036271">
    <property type="entry name" value="Tet_transcr_reg_TetR-rel_C_sf"/>
</dbReference>
<dbReference type="InterPro" id="IPR001647">
    <property type="entry name" value="HTH_TetR"/>
</dbReference>
<dbReference type="GO" id="GO:0003677">
    <property type="term" value="F:DNA binding"/>
    <property type="evidence" value="ECO:0007669"/>
    <property type="project" value="UniProtKB-UniRule"/>
</dbReference>
<evidence type="ECO:0000256" key="2">
    <source>
        <dbReference type="PROSITE-ProRule" id="PRU00335"/>
    </source>
</evidence>
<protein>
    <submittedName>
        <fullName evidence="4">TetR family transcriptional regulator</fullName>
    </submittedName>
</protein>
<name>A0A2J8I139_VIBDI</name>
<dbReference type="Pfam" id="PF08362">
    <property type="entry name" value="TetR_C_3"/>
    <property type="match status" value="1"/>
</dbReference>
<comment type="caution">
    <text evidence="4">The sequence shown here is derived from an EMBL/GenBank/DDBJ whole genome shotgun (WGS) entry which is preliminary data.</text>
</comment>
<dbReference type="PROSITE" id="PS50977">
    <property type="entry name" value="HTH_TETR_2"/>
    <property type="match status" value="1"/>
</dbReference>
<dbReference type="EMBL" id="POSK01000009">
    <property type="protein sequence ID" value="PNI04218.1"/>
    <property type="molecule type" value="Genomic_DNA"/>
</dbReference>
<evidence type="ECO:0000256" key="1">
    <source>
        <dbReference type="ARBA" id="ARBA00023125"/>
    </source>
</evidence>
<dbReference type="AlphaFoldDB" id="A0A2J8I139"/>
<gene>
    <name evidence="4" type="ORF">C1N32_14600</name>
</gene>
<dbReference type="PANTHER" id="PTHR30328:SF54">
    <property type="entry name" value="HTH-TYPE TRANSCRIPTIONAL REPRESSOR SCO4008"/>
    <property type="match status" value="1"/>
</dbReference>
<dbReference type="PRINTS" id="PR00455">
    <property type="entry name" value="HTHTETR"/>
</dbReference>
<feature type="DNA-binding region" description="H-T-H motif" evidence="2">
    <location>
        <begin position="41"/>
        <end position="60"/>
    </location>
</feature>
<dbReference type="GO" id="GO:0045892">
    <property type="term" value="P:negative regulation of DNA-templated transcription"/>
    <property type="evidence" value="ECO:0007669"/>
    <property type="project" value="InterPro"/>
</dbReference>
<dbReference type="SUPFAM" id="SSF46689">
    <property type="entry name" value="Homeodomain-like"/>
    <property type="match status" value="1"/>
</dbReference>
<dbReference type="InterPro" id="IPR050109">
    <property type="entry name" value="HTH-type_TetR-like_transc_reg"/>
</dbReference>
<accession>A0A2J8I139</accession>
<evidence type="ECO:0000313" key="4">
    <source>
        <dbReference type="EMBL" id="PNI04218.1"/>
    </source>
</evidence>
<dbReference type="Gene3D" id="1.10.357.10">
    <property type="entry name" value="Tetracycline Repressor, domain 2"/>
    <property type="match status" value="1"/>
</dbReference>
<dbReference type="SUPFAM" id="SSF48498">
    <property type="entry name" value="Tetracyclin repressor-like, C-terminal domain"/>
    <property type="match status" value="1"/>
</dbReference>
<organism evidence="4 5">
    <name type="scientific">Vibrio diazotrophicus</name>
    <dbReference type="NCBI Taxonomy" id="685"/>
    <lineage>
        <taxon>Bacteria</taxon>
        <taxon>Pseudomonadati</taxon>
        <taxon>Pseudomonadota</taxon>
        <taxon>Gammaproteobacteria</taxon>
        <taxon>Vibrionales</taxon>
        <taxon>Vibrionaceae</taxon>
        <taxon>Vibrio</taxon>
    </lineage>
</organism>
<proteinExistence type="predicted"/>
<dbReference type="Gene3D" id="1.10.10.60">
    <property type="entry name" value="Homeodomain-like"/>
    <property type="match status" value="1"/>
</dbReference>
<dbReference type="InterPro" id="IPR009057">
    <property type="entry name" value="Homeodomain-like_sf"/>
</dbReference>
<evidence type="ECO:0000313" key="5">
    <source>
        <dbReference type="Proteomes" id="UP000236449"/>
    </source>
</evidence>
<reference evidence="4 5" key="1">
    <citation type="submission" date="2018-01" db="EMBL/GenBank/DDBJ databases">
        <title>Draft genome sequences of six Vibrio diazotrophicus strains isolated from deep-sea sediments of the Baltic Sea.</title>
        <authorList>
            <person name="Castillo D."/>
            <person name="Vandieken V."/>
            <person name="Chiang O."/>
            <person name="Middelboe M."/>
        </authorList>
    </citation>
    <scope>NUCLEOTIDE SEQUENCE [LARGE SCALE GENOMIC DNA]</scope>
    <source>
        <strain evidence="4 5">60.27F</strain>
    </source>
</reference>
<feature type="domain" description="HTH tetR-type" evidence="3">
    <location>
        <begin position="18"/>
        <end position="78"/>
    </location>
</feature>
<dbReference type="RefSeq" id="WP_102966601.1">
    <property type="nucleotide sequence ID" value="NZ_POSK01000009.1"/>
</dbReference>